<evidence type="ECO:0000256" key="2">
    <source>
        <dbReference type="ARBA" id="ARBA00004609"/>
    </source>
</evidence>
<comment type="subcellular location">
    <subcellularLocation>
        <location evidence="2">Cell membrane</location>
        <topology evidence="2">Lipid-anchor</topology>
        <topology evidence="2">GPI-anchor</topology>
    </subcellularLocation>
</comment>
<dbReference type="AlphaFoldDB" id="A0A1J0R8D4"/>
<keyword evidence="3" id="KW-1003">Cell membrane</keyword>
<keyword evidence="9" id="KW-0175">Coiled coil</keyword>
<dbReference type="GO" id="GO:0005886">
    <property type="term" value="C:plasma membrane"/>
    <property type="evidence" value="ECO:0007669"/>
    <property type="project" value="UniProtKB-SubCell"/>
</dbReference>
<evidence type="ECO:0000256" key="1">
    <source>
        <dbReference type="ARBA" id="ARBA00002523"/>
    </source>
</evidence>
<comment type="function">
    <text evidence="1">VSG forms a coat on the surface of the parasite. The trypanosome evades the immune response of the host by expressing a series of antigenically distinct VSGs from an estimated 1000 VSG genes.</text>
</comment>
<keyword evidence="7" id="KW-0325">Glycoprotein</keyword>
<evidence type="ECO:0000256" key="5">
    <source>
        <dbReference type="ARBA" id="ARBA00022729"/>
    </source>
</evidence>
<evidence type="ECO:0000313" key="13">
    <source>
        <dbReference type="EMBL" id="APD74036.1"/>
    </source>
</evidence>
<sequence>MWFVFLILALWQPDTADAAGENVNGPEFNVLCHIVNLANAEKMEDVKTNDLEAQATKAWEEISNIFTVTENDTYYAEGPTAIPSSATEESNAKKARVEAWVKKRQDVKNQNEEGSTTAKKYVRKSRSDMRLDTQHKLDKFFITASKLQGQIASTQSQIDAKEQIRKKALRTALIGGTRDGTGQKTTADVEAFSASYATGCAGSNVHGKSLANDLVCLCGATTSTVAITLKMCTSVIAAGGYTQDIGTAANALTVYGKPQPICAKTTETEDATPEAITEAIAAFTGALGRHTGLTSATNNGGYVLGKGEDNAAECTGGAGSQQSYVNYHGVITTGQAKPLTTAIAWLRQLAVARTALNARRKLTQQKEKEQARVISLADKMHELYQEALHGELPITKEATSQPQTTPDLEKQKVCEKYTNKTACQANSCKWSGTAQTKGKCEAKTLEEEKKSQGT</sequence>
<feature type="chain" id="PRO_5013334801" evidence="11">
    <location>
        <begin position="19"/>
        <end position="454"/>
    </location>
</feature>
<dbReference type="VEuPathDB" id="TriTrypDB:Tb427_000446100"/>
<evidence type="ECO:0000256" key="10">
    <source>
        <dbReference type="SAM" id="MobiDB-lite"/>
    </source>
</evidence>
<reference evidence="13" key="1">
    <citation type="submission" date="2016-08" db="EMBL/GenBank/DDBJ databases">
        <title>VSG repertoire of Trypanosoma brucei EATRO 1125.</title>
        <authorList>
            <person name="Cross G.A."/>
        </authorList>
    </citation>
    <scope>NUCLEOTIDE SEQUENCE</scope>
    <source>
        <strain evidence="13">EATRO 1125</strain>
    </source>
</reference>
<dbReference type="Pfam" id="PF13206">
    <property type="entry name" value="VSG_B"/>
    <property type="match status" value="1"/>
</dbReference>
<feature type="coiled-coil region" evidence="9">
    <location>
        <begin position="352"/>
        <end position="379"/>
    </location>
</feature>
<proteinExistence type="predicted"/>
<evidence type="ECO:0000256" key="4">
    <source>
        <dbReference type="ARBA" id="ARBA00022622"/>
    </source>
</evidence>
<accession>A0A1J0R8D4</accession>
<dbReference type="VEuPathDB" id="TriTrypDB:Tb08.27P2.240"/>
<dbReference type="InterPro" id="IPR025932">
    <property type="entry name" value="Trypano_VSG_B_N_dom"/>
</dbReference>
<evidence type="ECO:0000256" key="6">
    <source>
        <dbReference type="ARBA" id="ARBA00023136"/>
    </source>
</evidence>
<protein>
    <submittedName>
        <fullName evidence="13">Variant surface glycoprotein 1125.2547</fullName>
    </submittedName>
</protein>
<feature type="domain" description="Trypanosome variant surface glycoprotein B-type N-terminal" evidence="12">
    <location>
        <begin position="7"/>
        <end position="372"/>
    </location>
</feature>
<keyword evidence="8" id="KW-0449">Lipoprotein</keyword>
<keyword evidence="5 11" id="KW-0732">Signal</keyword>
<evidence type="ECO:0000259" key="12">
    <source>
        <dbReference type="Pfam" id="PF13206"/>
    </source>
</evidence>
<evidence type="ECO:0000256" key="9">
    <source>
        <dbReference type="SAM" id="Coils"/>
    </source>
</evidence>
<keyword evidence="4" id="KW-0336">GPI-anchor</keyword>
<dbReference type="EMBL" id="KX700080">
    <property type="protein sequence ID" value="APD74036.1"/>
    <property type="molecule type" value="Genomic_DNA"/>
</dbReference>
<dbReference type="VEuPathDB" id="TriTrypDB:Tb1125.Tb08.27P2.240"/>
<name>A0A1J0R8D4_9TRYP</name>
<dbReference type="GO" id="GO:0098552">
    <property type="term" value="C:side of membrane"/>
    <property type="evidence" value="ECO:0007669"/>
    <property type="project" value="UniProtKB-KW"/>
</dbReference>
<feature type="region of interest" description="Disordered" evidence="10">
    <location>
        <begin position="105"/>
        <end position="127"/>
    </location>
</feature>
<feature type="signal peptide" evidence="11">
    <location>
        <begin position="1"/>
        <end position="18"/>
    </location>
</feature>
<evidence type="ECO:0000256" key="3">
    <source>
        <dbReference type="ARBA" id="ARBA00022475"/>
    </source>
</evidence>
<evidence type="ECO:0000256" key="7">
    <source>
        <dbReference type="ARBA" id="ARBA00023180"/>
    </source>
</evidence>
<keyword evidence="6" id="KW-0472">Membrane</keyword>
<evidence type="ECO:0000256" key="8">
    <source>
        <dbReference type="ARBA" id="ARBA00023288"/>
    </source>
</evidence>
<evidence type="ECO:0000256" key="11">
    <source>
        <dbReference type="SAM" id="SignalP"/>
    </source>
</evidence>
<organism evidence="13">
    <name type="scientific">Trypanosoma brucei</name>
    <dbReference type="NCBI Taxonomy" id="5691"/>
    <lineage>
        <taxon>Eukaryota</taxon>
        <taxon>Discoba</taxon>
        <taxon>Euglenozoa</taxon>
        <taxon>Kinetoplastea</taxon>
        <taxon>Metakinetoplastina</taxon>
        <taxon>Trypanosomatida</taxon>
        <taxon>Trypanosomatidae</taxon>
        <taxon>Trypanosoma</taxon>
    </lineage>
</organism>